<dbReference type="Pfam" id="PF00733">
    <property type="entry name" value="Asn_synthase"/>
    <property type="match status" value="1"/>
</dbReference>
<dbReference type="PROSITE" id="PS51278">
    <property type="entry name" value="GATASE_TYPE_2"/>
    <property type="match status" value="1"/>
</dbReference>
<dbReference type="InterPro" id="IPR006426">
    <property type="entry name" value="Asn_synth_AEB"/>
</dbReference>
<dbReference type="PANTHER" id="PTHR43284:SF1">
    <property type="entry name" value="ASPARAGINE SYNTHETASE"/>
    <property type="match status" value="1"/>
</dbReference>
<accession>I5B256</accession>
<dbReference type="PIRSF" id="PIRSF001589">
    <property type="entry name" value="Asn_synthetase_glu-h"/>
    <property type="match status" value="1"/>
</dbReference>
<keyword evidence="5 9" id="KW-0067">ATP-binding</keyword>
<keyword evidence="8" id="KW-0061">Asparagine biosynthesis</keyword>
<comment type="similarity">
    <text evidence="2">Belongs to the asparagine synthetase family.</text>
</comment>
<dbReference type="GO" id="GO:0005524">
    <property type="term" value="F:ATP binding"/>
    <property type="evidence" value="ECO:0007669"/>
    <property type="project" value="UniProtKB-KW"/>
</dbReference>
<comment type="pathway">
    <text evidence="1">Amino-acid biosynthesis; L-asparagine biosynthesis; L-asparagine from L-aspartate (L-Gln route): step 1/1.</text>
</comment>
<dbReference type="InterPro" id="IPR029055">
    <property type="entry name" value="Ntn_hydrolases_N"/>
</dbReference>
<reference evidence="12 13" key="1">
    <citation type="submission" date="2011-09" db="EMBL/GenBank/DDBJ databases">
        <authorList>
            <consortium name="US DOE Joint Genome Institute (JGI-PGF)"/>
            <person name="Lucas S."/>
            <person name="Han J."/>
            <person name="Lapidus A."/>
            <person name="Cheng J.-F."/>
            <person name="Goodwin L."/>
            <person name="Pitluck S."/>
            <person name="Peters L."/>
            <person name="Land M.L."/>
            <person name="Hauser L."/>
            <person name="Orellana R."/>
            <person name="Lovley D."/>
            <person name="Woyke T.J."/>
        </authorList>
    </citation>
    <scope>NUCLEOTIDE SEQUENCE [LARGE SCALE GENOMIC DNA]</scope>
    <source>
        <strain evidence="12 13">2ac9</strain>
    </source>
</reference>
<dbReference type="GO" id="GO:0005829">
    <property type="term" value="C:cytosol"/>
    <property type="evidence" value="ECO:0007669"/>
    <property type="project" value="TreeGrafter"/>
</dbReference>
<name>I5B256_9BACT</name>
<protein>
    <recommendedName>
        <fullName evidence="3">asparagine synthase (glutamine-hydrolyzing)</fullName>
        <ecNumber evidence="3">6.3.5.4</ecNumber>
    </recommendedName>
</protein>
<dbReference type="RefSeq" id="WP_004072791.1">
    <property type="nucleotide sequence ID" value="NZ_CM001488.1"/>
</dbReference>
<dbReference type="NCBIfam" id="TIGR01536">
    <property type="entry name" value="asn_synth_AEB"/>
    <property type="match status" value="1"/>
</dbReference>
<dbReference type="InterPro" id="IPR014729">
    <property type="entry name" value="Rossmann-like_a/b/a_fold"/>
</dbReference>
<evidence type="ECO:0000256" key="3">
    <source>
        <dbReference type="ARBA" id="ARBA00012737"/>
    </source>
</evidence>
<dbReference type="Gene3D" id="3.40.50.620">
    <property type="entry name" value="HUPs"/>
    <property type="match status" value="1"/>
</dbReference>
<dbReference type="CDD" id="cd01991">
    <property type="entry name" value="Asn_synthase_B_C"/>
    <property type="match status" value="1"/>
</dbReference>
<dbReference type="STRING" id="879212.DespoDRAFT_01645"/>
<feature type="domain" description="Glutamine amidotransferase type-2" evidence="11">
    <location>
        <begin position="2"/>
        <end position="242"/>
    </location>
</feature>
<dbReference type="GO" id="GO:0006529">
    <property type="term" value="P:asparagine biosynthetic process"/>
    <property type="evidence" value="ECO:0007669"/>
    <property type="project" value="UniProtKB-KW"/>
</dbReference>
<dbReference type="EC" id="6.3.5.4" evidence="3"/>
<evidence type="ECO:0000256" key="5">
    <source>
        <dbReference type="ARBA" id="ARBA00022840"/>
    </source>
</evidence>
<evidence type="ECO:0000259" key="11">
    <source>
        <dbReference type="PROSITE" id="PS51278"/>
    </source>
</evidence>
<dbReference type="PANTHER" id="PTHR43284">
    <property type="entry name" value="ASPARAGINE SYNTHETASE (GLUTAMINE-HYDROLYZING)"/>
    <property type="match status" value="1"/>
</dbReference>
<gene>
    <name evidence="12" type="ORF">DespoDRAFT_01645</name>
</gene>
<evidence type="ECO:0000313" key="12">
    <source>
        <dbReference type="EMBL" id="EIM63569.1"/>
    </source>
</evidence>
<evidence type="ECO:0000256" key="7">
    <source>
        <dbReference type="ARBA" id="ARBA00048741"/>
    </source>
</evidence>
<feature type="binding site" evidence="9">
    <location>
        <begin position="389"/>
        <end position="390"/>
    </location>
    <ligand>
        <name>ATP</name>
        <dbReference type="ChEBI" id="CHEBI:30616"/>
    </ligand>
</feature>
<keyword evidence="13" id="KW-1185">Reference proteome</keyword>
<evidence type="ECO:0000256" key="2">
    <source>
        <dbReference type="ARBA" id="ARBA00005752"/>
    </source>
</evidence>
<evidence type="ECO:0000256" key="6">
    <source>
        <dbReference type="ARBA" id="ARBA00022962"/>
    </source>
</evidence>
<dbReference type="InterPro" id="IPR001962">
    <property type="entry name" value="Asn_synthase"/>
</dbReference>
<evidence type="ECO:0000256" key="1">
    <source>
        <dbReference type="ARBA" id="ARBA00005187"/>
    </source>
</evidence>
<dbReference type="GO" id="GO:0004066">
    <property type="term" value="F:asparagine synthase (glutamine-hydrolyzing) activity"/>
    <property type="evidence" value="ECO:0007669"/>
    <property type="project" value="UniProtKB-EC"/>
</dbReference>
<evidence type="ECO:0000313" key="13">
    <source>
        <dbReference type="Proteomes" id="UP000005778"/>
    </source>
</evidence>
<dbReference type="InterPro" id="IPR017932">
    <property type="entry name" value="GATase_2_dom"/>
</dbReference>
<feature type="binding site" evidence="9">
    <location>
        <position position="129"/>
    </location>
    <ligand>
        <name>L-glutamine</name>
        <dbReference type="ChEBI" id="CHEBI:58359"/>
    </ligand>
</feature>
<proteinExistence type="inferred from homology"/>
<evidence type="ECO:0000256" key="4">
    <source>
        <dbReference type="ARBA" id="ARBA00022741"/>
    </source>
</evidence>
<reference evidence="12 13" key="2">
    <citation type="submission" date="2012-02" db="EMBL/GenBank/DDBJ databases">
        <title>Improved High-Quality Draft sequence of Desulfobacter postgatei 2ac9.</title>
        <authorList>
            <consortium name="US DOE Joint Genome Institute"/>
            <person name="Lucas S."/>
            <person name="Han J."/>
            <person name="Lapidus A."/>
            <person name="Cheng J.-F."/>
            <person name="Goodwin L."/>
            <person name="Pitluck S."/>
            <person name="Peters L."/>
            <person name="Ovchinnikova G."/>
            <person name="Held B."/>
            <person name="Detter J.C."/>
            <person name="Han C."/>
            <person name="Tapia R."/>
            <person name="Land M."/>
            <person name="Hauser L."/>
            <person name="Kyrpides N."/>
            <person name="Ivanova N."/>
            <person name="Pagani I."/>
            <person name="Orellana R."/>
            <person name="Lovley D."/>
            <person name="Woyke T."/>
        </authorList>
    </citation>
    <scope>NUCLEOTIDE SEQUENCE [LARGE SCALE GENOMIC DNA]</scope>
    <source>
        <strain evidence="12 13">2ac9</strain>
    </source>
</reference>
<evidence type="ECO:0000256" key="8">
    <source>
        <dbReference type="PIRSR" id="PIRSR001589-1"/>
    </source>
</evidence>
<evidence type="ECO:0000256" key="9">
    <source>
        <dbReference type="PIRSR" id="PIRSR001589-2"/>
    </source>
</evidence>
<dbReference type="InterPro" id="IPR051786">
    <property type="entry name" value="ASN_synthetase/amidase"/>
</dbReference>
<keyword evidence="8" id="KW-0028">Amino-acid biosynthesis</keyword>
<organism evidence="12 13">
    <name type="scientific">Desulfobacter postgatei 2ac9</name>
    <dbReference type="NCBI Taxonomy" id="879212"/>
    <lineage>
        <taxon>Bacteria</taxon>
        <taxon>Pseudomonadati</taxon>
        <taxon>Thermodesulfobacteriota</taxon>
        <taxon>Desulfobacteria</taxon>
        <taxon>Desulfobacterales</taxon>
        <taxon>Desulfobacteraceae</taxon>
        <taxon>Desulfobacter</taxon>
    </lineage>
</organism>
<dbReference type="eggNOG" id="COG0367">
    <property type="taxonomic scope" value="Bacteria"/>
</dbReference>
<keyword evidence="6 8" id="KW-0315">Glutamine amidotransferase</keyword>
<keyword evidence="4 9" id="KW-0547">Nucleotide-binding</keyword>
<feature type="site" description="Important for beta-aspartyl-AMP intermediate formation" evidence="10">
    <location>
        <position position="391"/>
    </location>
</feature>
<dbReference type="OrthoDB" id="9763290at2"/>
<dbReference type="SUPFAM" id="SSF52402">
    <property type="entry name" value="Adenine nucleotide alpha hydrolases-like"/>
    <property type="match status" value="1"/>
</dbReference>
<dbReference type="Pfam" id="PF13537">
    <property type="entry name" value="GATase_7"/>
    <property type="match status" value="1"/>
</dbReference>
<dbReference type="SUPFAM" id="SSF56235">
    <property type="entry name" value="N-terminal nucleophile aminohydrolases (Ntn hydrolases)"/>
    <property type="match status" value="1"/>
</dbReference>
<dbReference type="CDD" id="cd00712">
    <property type="entry name" value="AsnB"/>
    <property type="match status" value="1"/>
</dbReference>
<dbReference type="Proteomes" id="UP000005778">
    <property type="component" value="Chromosome"/>
</dbReference>
<sequence>MCGITGLVHFDGRKTDIETLIRMNRSLAHRGPDEEGYFINKAADASLRENAQVPLRTLNNGYVRGRNHNKTSVGFGHRRLSIIDLATGQQPLSNEDGTIWISFNGEIYNFQEIKQELLAKGHVFQTNSDTETIVHAYEEWGTKSVERLRGMFAFAIWDENQQQLFLARDRVGKKPLYYAHDDKQFVFGSEIKAVLAAKDMDRSIDLTALSDYFSLLYVPAPKTIFNSIKKLPAAHYAVVDHTGMTVSRYWDLCFEPEQNTSENKIMENLVEILTESTQMRMISEVPLGAFLSGGVDSSAIVALMSGVSPEPVVTNSISFSEAAYNEAEYARQVASLFNTSHNEFHVTPEAIPIIEKLAWHYDEPFADSSAVPTYYVSKMAREKVTVSLSGDGGDENFAGYRRYYMDARENLVRNMVPELFRQPLFGFLGKLYPKADYLPQIFRGKAFLSNVARDPLEAYYFSMCAVHDMDKPDYFNTETMKELKGYHTVDFFRAIYDNAPAPDHLSRIQYLDIQTYLCDDILTKVDRASMAVSLEVRCPILDHVFMENAAKIPSRLKLKGLEGKHIFKKALKKHLPHDILYRKKMGFGVPILEWLRKDLNTYSKNLVLGGDASQQYLNITYLEKIWNEHQKGMRNWSTQLWAIMMFNLWYQKFKGI</sequence>
<comment type="catalytic activity">
    <reaction evidence="7">
        <text>L-aspartate + L-glutamine + ATP + H2O = L-asparagine + L-glutamate + AMP + diphosphate + H(+)</text>
        <dbReference type="Rhea" id="RHEA:12228"/>
        <dbReference type="ChEBI" id="CHEBI:15377"/>
        <dbReference type="ChEBI" id="CHEBI:15378"/>
        <dbReference type="ChEBI" id="CHEBI:29985"/>
        <dbReference type="ChEBI" id="CHEBI:29991"/>
        <dbReference type="ChEBI" id="CHEBI:30616"/>
        <dbReference type="ChEBI" id="CHEBI:33019"/>
        <dbReference type="ChEBI" id="CHEBI:58048"/>
        <dbReference type="ChEBI" id="CHEBI:58359"/>
        <dbReference type="ChEBI" id="CHEBI:456215"/>
        <dbReference type="EC" id="6.3.5.4"/>
    </reaction>
</comment>
<dbReference type="Gene3D" id="3.60.20.10">
    <property type="entry name" value="Glutamine Phosphoribosylpyrophosphate, subunit 1, domain 1"/>
    <property type="match status" value="1"/>
</dbReference>
<feature type="active site" description="For GATase activity" evidence="8">
    <location>
        <position position="2"/>
    </location>
</feature>
<dbReference type="AlphaFoldDB" id="I5B256"/>
<dbReference type="HOGENOM" id="CLU_014658_3_1_7"/>
<evidence type="ECO:0000256" key="10">
    <source>
        <dbReference type="PIRSR" id="PIRSR001589-3"/>
    </source>
</evidence>
<dbReference type="EMBL" id="CM001488">
    <property type="protein sequence ID" value="EIM63569.1"/>
    <property type="molecule type" value="Genomic_DNA"/>
</dbReference>
<dbReference type="InterPro" id="IPR033738">
    <property type="entry name" value="AsnB_N"/>
</dbReference>